<evidence type="ECO:0000256" key="1">
    <source>
        <dbReference type="ARBA" id="ARBA00022737"/>
    </source>
</evidence>
<evidence type="ECO:0000313" key="8">
    <source>
        <dbReference type="Proteomes" id="UP000030665"/>
    </source>
</evidence>
<evidence type="ECO:0000256" key="2">
    <source>
        <dbReference type="ARBA" id="ARBA00023157"/>
    </source>
</evidence>
<keyword evidence="1" id="KW-0677">Repeat</keyword>
<keyword evidence="5" id="KW-0472">Membrane</keyword>
<protein>
    <submittedName>
        <fullName evidence="7">CUB domain containing protein</fullName>
    </submittedName>
</protein>
<evidence type="ECO:0000259" key="6">
    <source>
        <dbReference type="PROSITE" id="PS01180"/>
    </source>
</evidence>
<dbReference type="Proteomes" id="UP000030665">
    <property type="component" value="Unassembled WGS sequence"/>
</dbReference>
<keyword evidence="8" id="KW-1185">Reference proteome</keyword>
<evidence type="ECO:0000313" key="7">
    <source>
        <dbReference type="EMBL" id="CDW59687.1"/>
    </source>
</evidence>
<proteinExistence type="predicted"/>
<sequence length="564" mass="62471">MGAAMFGNISSVLNTARVAALAPHSLSCDGVELTIHECLRVPNSSVLAQCSRLLALSCAWECIFTVQEENGTISSIGFPSFQLPNADCTWRLQVPSNKVIELQFLEINLQNNVDEELTYPCVMNYVELMVQNSRAIAGDETVFVNERICNSSSVQRLFKSNSSRVWIRHVTGLQRRSSNNIKGFSLHFKSVPADQQLELRSTYGTSCVSNVSVTTIVLLSIFPGLFGMFGLLIVSLFAIRIIYQRRQRMRYARHGDEHENIASTGPVLTLDIDEMGNFIQPLLCKTCDICAKNLTDLCVHLRRFVHLFADYDLDRPYPTTRKGMTVESFNLTTTEDVNNNITNVSEKVSDVSNMTIDLDELLLAQRNLLKEQERKMAASTRPVCAESSVTNDRPELLSPDSEASVNLSGRQTYKKYRGENHVKLNDLASSQTTATRLSSTYDQNTSRTENCTTSQLRYSLDAIPYATSRKSSVLELKHQQAGISASKKQNLTVGNSEEMPTIIISENYGFSGSKPIFFMVGQVPHQGAQRDREHAGRGAHAPPGPTCCGASEGEVRGLGIVRTG</sequence>
<comment type="caution">
    <text evidence="3">Lacks conserved residue(s) required for the propagation of feature annotation.</text>
</comment>
<dbReference type="Pfam" id="PF00431">
    <property type="entry name" value="CUB"/>
    <property type="match status" value="1"/>
</dbReference>
<dbReference type="PANTHER" id="PTHR24251">
    <property type="entry name" value="OVOCHYMASE-RELATED"/>
    <property type="match status" value="1"/>
</dbReference>
<reference evidence="7" key="2">
    <citation type="submission" date="2014-03" db="EMBL/GenBank/DDBJ databases">
        <title>The whipworm genome and dual-species transcriptomics of an intimate host-pathogen interaction.</title>
        <authorList>
            <person name="Foth B.J."/>
            <person name="Tsai I.J."/>
            <person name="Reid A.J."/>
            <person name="Bancroft A.J."/>
            <person name="Nichol S."/>
            <person name="Tracey A."/>
            <person name="Holroyd N."/>
            <person name="Cotton J.A."/>
            <person name="Stanley E.J."/>
            <person name="Zarowiecki M."/>
            <person name="Liu J.Z."/>
            <person name="Huckvale T."/>
            <person name="Cooper P.J."/>
            <person name="Grencis R.K."/>
            <person name="Berriman M."/>
        </authorList>
    </citation>
    <scope>NUCLEOTIDE SEQUENCE [LARGE SCALE GENOMIC DNA]</scope>
</reference>
<organism evidence="7 8">
    <name type="scientific">Trichuris trichiura</name>
    <name type="common">Whipworm</name>
    <name type="synonym">Trichocephalus trichiurus</name>
    <dbReference type="NCBI Taxonomy" id="36087"/>
    <lineage>
        <taxon>Eukaryota</taxon>
        <taxon>Metazoa</taxon>
        <taxon>Ecdysozoa</taxon>
        <taxon>Nematoda</taxon>
        <taxon>Enoplea</taxon>
        <taxon>Dorylaimia</taxon>
        <taxon>Trichinellida</taxon>
        <taxon>Trichuridae</taxon>
        <taxon>Trichuris</taxon>
    </lineage>
</organism>
<gene>
    <name evidence="7" type="ORF">TTRE_0000802501</name>
</gene>
<evidence type="ECO:0000256" key="3">
    <source>
        <dbReference type="PROSITE-ProRule" id="PRU00059"/>
    </source>
</evidence>
<dbReference type="SUPFAM" id="SSF49854">
    <property type="entry name" value="Spermadhesin, CUB domain"/>
    <property type="match status" value="1"/>
</dbReference>
<feature type="region of interest" description="Disordered" evidence="4">
    <location>
        <begin position="379"/>
        <end position="405"/>
    </location>
</feature>
<dbReference type="InterPro" id="IPR000859">
    <property type="entry name" value="CUB_dom"/>
</dbReference>
<feature type="region of interest" description="Disordered" evidence="4">
    <location>
        <begin position="527"/>
        <end position="546"/>
    </location>
</feature>
<name>A0A077ZH77_TRITR</name>
<feature type="transmembrane region" description="Helical" evidence="5">
    <location>
        <begin position="216"/>
        <end position="243"/>
    </location>
</feature>
<dbReference type="EMBL" id="HG806686">
    <property type="protein sequence ID" value="CDW59687.1"/>
    <property type="molecule type" value="Genomic_DNA"/>
</dbReference>
<dbReference type="PANTHER" id="PTHR24251:SF50">
    <property type="entry name" value="ATTRACTIN-LIKE 1A"/>
    <property type="match status" value="1"/>
</dbReference>
<keyword evidence="2" id="KW-1015">Disulfide bond</keyword>
<feature type="domain" description="CUB" evidence="6">
    <location>
        <begin position="62"/>
        <end position="191"/>
    </location>
</feature>
<reference evidence="7" key="1">
    <citation type="submission" date="2014-01" db="EMBL/GenBank/DDBJ databases">
        <authorList>
            <person name="Aslett M."/>
        </authorList>
    </citation>
    <scope>NUCLEOTIDE SEQUENCE</scope>
</reference>
<dbReference type="InterPro" id="IPR035914">
    <property type="entry name" value="Sperma_CUB_dom_sf"/>
</dbReference>
<evidence type="ECO:0000256" key="5">
    <source>
        <dbReference type="SAM" id="Phobius"/>
    </source>
</evidence>
<dbReference type="OrthoDB" id="27537at2759"/>
<evidence type="ECO:0000256" key="4">
    <source>
        <dbReference type="SAM" id="MobiDB-lite"/>
    </source>
</evidence>
<keyword evidence="5" id="KW-1133">Transmembrane helix</keyword>
<keyword evidence="5" id="KW-0812">Transmembrane</keyword>
<dbReference type="SMART" id="SM00042">
    <property type="entry name" value="CUB"/>
    <property type="match status" value="1"/>
</dbReference>
<accession>A0A077ZH77</accession>
<dbReference type="Gene3D" id="2.60.120.290">
    <property type="entry name" value="Spermadhesin, CUB domain"/>
    <property type="match status" value="1"/>
</dbReference>
<dbReference type="AlphaFoldDB" id="A0A077ZH77"/>
<dbReference type="PROSITE" id="PS01180">
    <property type="entry name" value="CUB"/>
    <property type="match status" value="1"/>
</dbReference>
<dbReference type="CDD" id="cd00041">
    <property type="entry name" value="CUB"/>
    <property type="match status" value="1"/>
</dbReference>